<evidence type="ECO:0000313" key="2">
    <source>
        <dbReference type="Proteomes" id="UP001432215"/>
    </source>
</evidence>
<accession>A0AAX4B1U3</accession>
<evidence type="ECO:0000313" key="1">
    <source>
        <dbReference type="EMBL" id="WNL50563.1"/>
    </source>
</evidence>
<evidence type="ECO:0008006" key="3">
    <source>
        <dbReference type="Google" id="ProtNLM"/>
    </source>
</evidence>
<name>A0AAX4B1U3_9CAUD</name>
<sequence>MIEEKQAPEQDLAGAIRDLLAHLRGPKVAPEDELWTTKEIGEYLKLSPATIEGRVVTRSDFPDPLQPCGTVKASKRWFAVDVKKWARQNSSKLPKGRGR</sequence>
<proteinExistence type="predicted"/>
<dbReference type="EMBL" id="OR351070">
    <property type="protein sequence ID" value="WNL50563.1"/>
    <property type="molecule type" value="Genomic_DNA"/>
</dbReference>
<organism evidence="1 2">
    <name type="scientific">Pseudomonas phage Riah</name>
    <dbReference type="NCBI Taxonomy" id="3075860"/>
    <lineage>
        <taxon>Viruses</taxon>
        <taxon>Duplodnaviria</taxon>
        <taxon>Heunggongvirae</taxon>
        <taxon>Uroviricota</taxon>
        <taxon>Caudoviricetes</taxon>
    </lineage>
</organism>
<dbReference type="Proteomes" id="UP001432215">
    <property type="component" value="Segment"/>
</dbReference>
<protein>
    <recommendedName>
        <fullName evidence="3">Helix-turn-helix domain-containing protein</fullName>
    </recommendedName>
</protein>
<reference evidence="1" key="1">
    <citation type="submission" date="2023-07" db="EMBL/GenBank/DDBJ databases">
        <title>Prophages of P. aeruginosa: insights into their role through their activity, abundance and persistence.</title>
        <authorList>
            <person name="Kyrkou I."/>
        </authorList>
    </citation>
    <scope>NUCLEOTIDE SEQUENCE</scope>
</reference>